<evidence type="ECO:0000313" key="1">
    <source>
        <dbReference type="EMBL" id="MPN39002.1"/>
    </source>
</evidence>
<name>A0A645HKS0_9ZZZZ</name>
<proteinExistence type="predicted"/>
<reference evidence="1" key="1">
    <citation type="submission" date="2019-08" db="EMBL/GenBank/DDBJ databases">
        <authorList>
            <person name="Kucharzyk K."/>
            <person name="Murdoch R.W."/>
            <person name="Higgins S."/>
            <person name="Loffler F."/>
        </authorList>
    </citation>
    <scope>NUCLEOTIDE SEQUENCE</scope>
</reference>
<dbReference type="AlphaFoldDB" id="A0A645HKS0"/>
<dbReference type="EMBL" id="VSSQ01094570">
    <property type="protein sequence ID" value="MPN39002.1"/>
    <property type="molecule type" value="Genomic_DNA"/>
</dbReference>
<protein>
    <submittedName>
        <fullName evidence="1">Uncharacterized protein</fullName>
    </submittedName>
</protein>
<organism evidence="1">
    <name type="scientific">bioreactor metagenome</name>
    <dbReference type="NCBI Taxonomy" id="1076179"/>
    <lineage>
        <taxon>unclassified sequences</taxon>
        <taxon>metagenomes</taxon>
        <taxon>ecological metagenomes</taxon>
    </lineage>
</organism>
<comment type="caution">
    <text evidence="1">The sequence shown here is derived from an EMBL/GenBank/DDBJ whole genome shotgun (WGS) entry which is preliminary data.</text>
</comment>
<accession>A0A645HKS0</accession>
<gene>
    <name evidence="1" type="ORF">SDC9_186528</name>
</gene>
<sequence length="82" mass="9199">MLLGAAFAGQLVEVEQTVVILADQLQLGDHVVNRFFLLNLFIQEPFQEGKGRIVLFLQRQLVNRADCGRDLLLMPQSGAIDF</sequence>